<organism evidence="2 3">
    <name type="scientific">Crenichthys baileyi</name>
    <name type="common">White River springfish</name>
    <dbReference type="NCBI Taxonomy" id="28760"/>
    <lineage>
        <taxon>Eukaryota</taxon>
        <taxon>Metazoa</taxon>
        <taxon>Chordata</taxon>
        <taxon>Craniata</taxon>
        <taxon>Vertebrata</taxon>
        <taxon>Euteleostomi</taxon>
        <taxon>Actinopterygii</taxon>
        <taxon>Neopterygii</taxon>
        <taxon>Teleostei</taxon>
        <taxon>Neoteleostei</taxon>
        <taxon>Acanthomorphata</taxon>
        <taxon>Ovalentaria</taxon>
        <taxon>Atherinomorphae</taxon>
        <taxon>Cyprinodontiformes</taxon>
        <taxon>Goodeidae</taxon>
        <taxon>Crenichthys</taxon>
    </lineage>
</organism>
<accession>A0AAV9SS26</accession>
<feature type="region of interest" description="Disordered" evidence="1">
    <location>
        <begin position="50"/>
        <end position="160"/>
    </location>
</feature>
<sequence>MATQTNKKAELKGLHRISHCVVGVETPVTERVIDLVCGCAQVNQGLGADSISSHPGRQDFFMSKPQPGTSNGPPEHGNPGRTTVTPQSRAEESPGEPTQQPKCRKPQGAAVRSPQPHRQPSMLEQTQPWTKRPETPEHITPQAEARQSQGAQALASSHQE</sequence>
<evidence type="ECO:0000313" key="3">
    <source>
        <dbReference type="Proteomes" id="UP001311232"/>
    </source>
</evidence>
<protein>
    <submittedName>
        <fullName evidence="2">Uncharacterized protein</fullName>
    </submittedName>
</protein>
<dbReference type="AlphaFoldDB" id="A0AAV9SS26"/>
<dbReference type="EMBL" id="JAHHUM010000004">
    <property type="protein sequence ID" value="KAK5624081.1"/>
    <property type="molecule type" value="Genomic_DNA"/>
</dbReference>
<keyword evidence="3" id="KW-1185">Reference proteome</keyword>
<comment type="caution">
    <text evidence="2">The sequence shown here is derived from an EMBL/GenBank/DDBJ whole genome shotgun (WGS) entry which is preliminary data.</text>
</comment>
<reference evidence="2 3" key="1">
    <citation type="submission" date="2021-06" db="EMBL/GenBank/DDBJ databases">
        <authorList>
            <person name="Palmer J.M."/>
        </authorList>
    </citation>
    <scope>NUCLEOTIDE SEQUENCE [LARGE SCALE GENOMIC DNA]</scope>
    <source>
        <strain evidence="2 3">MEX-2019</strain>
        <tissue evidence="2">Muscle</tissue>
    </source>
</reference>
<feature type="compositionally biased region" description="Polar residues" evidence="1">
    <location>
        <begin position="116"/>
        <end position="129"/>
    </location>
</feature>
<evidence type="ECO:0000313" key="2">
    <source>
        <dbReference type="EMBL" id="KAK5624081.1"/>
    </source>
</evidence>
<name>A0AAV9SS26_9TELE</name>
<gene>
    <name evidence="2" type="ORF">CRENBAI_014997</name>
</gene>
<feature type="compositionally biased region" description="Polar residues" evidence="1">
    <location>
        <begin position="145"/>
        <end position="160"/>
    </location>
</feature>
<dbReference type="Proteomes" id="UP001311232">
    <property type="component" value="Unassembled WGS sequence"/>
</dbReference>
<evidence type="ECO:0000256" key="1">
    <source>
        <dbReference type="SAM" id="MobiDB-lite"/>
    </source>
</evidence>
<proteinExistence type="predicted"/>